<feature type="domain" description="Ig-like" evidence="3">
    <location>
        <begin position="43"/>
        <end position="136"/>
    </location>
</feature>
<dbReference type="PANTHER" id="PTHR44170">
    <property type="entry name" value="PROTEIN SIDEKICK"/>
    <property type="match status" value="1"/>
</dbReference>
<protein>
    <submittedName>
        <fullName evidence="4">Ig-like domain-containing protein</fullName>
    </submittedName>
</protein>
<proteinExistence type="predicted"/>
<dbReference type="InterPro" id="IPR007110">
    <property type="entry name" value="Ig-like_dom"/>
</dbReference>
<evidence type="ECO:0000259" key="3">
    <source>
        <dbReference type="PROSITE" id="PS50835"/>
    </source>
</evidence>
<sequence>MVMLVRETSRTVAIATALLCLLSGFNCLNGVLGAGKVDDSKGPVFLKEPTNRIDFSNSTGAVVECSATGNPPPEMIWIRSDGTAVGDVPGLRQILPNGNLVFPPFRAEDYRQEVHAQVYACMAKNQFGSVISRDVNVRAVVSQYYEVDVNKEHVILGNSAIFKCLIPSFVADFVDVVSWTSGDDEEETHVYSADAYVIAQYYDVDVNKEYAIRGNAVLMKCQIPSYVADFVKIVSWHTDTNDSFYANSTDEVVQQYYDSEVNNAYVIRGNSAILKCSIPSFVADFVGVVSWNDDAGNVYQHHDNRTSPSDVLEVVVNQYYEAEVVSEYVIKGNTAVLKCNIPSFVTDFVKVESWIGSDGSLYNASSFDTVINQHYGADILMEYVIRGNSAILKCSIPSFVSDFVRVEAWIDEENNELVHSEDYVINQHYQPEILTEYVIRGNSAILKCSIPSFVSDFVRVESWIDEEGNELVQSESYVVNQYYQTGSEDEYIIRGNSAILKCKIPSFIADFVYVETWLDSDGNEYHYQGTDDSNVVNQFYQTDGETDYAIRGNSAILKCKVPSFIGDFVSVEAWIDNDGNEYHTGEQDYVVNQYYVTEAENEYIIRGNSAILKCKIPSFIADFVSIDAWIDESGEEYNQATNSEQLVVIQSYEAEADNEYVIRGNSAIMKCEIPSFVSDFVIVDVWSDSDGNEYYPGETRDTVVHQHYQIRVNDEFVLNGNAAILKCLVPSFLQDFITIESWDIDDQTVMINADESTMGWFDLTMNVASALTDNSCLIHPIQHLVLYVSMVHQYYQTRLTDEFVLNGNAAILKCLIPSFISDFVFVDAWLTDDGEEEYLPVTDGDFVIHQFYNTRVIDEYVLNGNAGILKCLIPSFVSDFISVTSWLADDGAEIEMNDSTVVNQYYEAQVYDVFVIRGNTALFKCQIPSFVADHVEIIEWTATDGTSFKKDETFAWRSCE</sequence>
<dbReference type="GO" id="GO:0016020">
    <property type="term" value="C:membrane"/>
    <property type="evidence" value="ECO:0007669"/>
    <property type="project" value="UniProtKB-SubCell"/>
</dbReference>
<evidence type="ECO:0000313" key="5">
    <source>
        <dbReference type="Proteomes" id="UP000075881"/>
    </source>
</evidence>
<dbReference type="FunFam" id="2.60.40.10:FF:000230">
    <property type="entry name" value="Down syndrome cell adhesion molecule, isoform D"/>
    <property type="match status" value="1"/>
</dbReference>
<dbReference type="PANTHER" id="PTHR44170:SF6">
    <property type="entry name" value="CONTACTIN"/>
    <property type="match status" value="1"/>
</dbReference>
<dbReference type="VEuPathDB" id="VectorBase:ACHR002700"/>
<reference evidence="4" key="2">
    <citation type="submission" date="2020-05" db="UniProtKB">
        <authorList>
            <consortium name="EnsemblMetazoa"/>
        </authorList>
    </citation>
    <scope>IDENTIFICATION</scope>
    <source>
        <strain evidence="4">ACHKN1017</strain>
    </source>
</reference>
<dbReference type="SUPFAM" id="SSF48726">
    <property type="entry name" value="Immunoglobulin"/>
    <property type="match status" value="1"/>
</dbReference>
<keyword evidence="5" id="KW-1185">Reference proteome</keyword>
<dbReference type="InterPro" id="IPR036179">
    <property type="entry name" value="Ig-like_dom_sf"/>
</dbReference>
<accession>A0A182JW18</accession>
<dbReference type="InterPro" id="IPR013783">
    <property type="entry name" value="Ig-like_fold"/>
</dbReference>
<evidence type="ECO:0000313" key="4">
    <source>
        <dbReference type="EnsemblMetazoa" id="ACHR002700-PA"/>
    </source>
</evidence>
<dbReference type="GO" id="GO:0098609">
    <property type="term" value="P:cell-cell adhesion"/>
    <property type="evidence" value="ECO:0007669"/>
    <property type="project" value="TreeGrafter"/>
</dbReference>
<keyword evidence="2" id="KW-1015">Disulfide bond</keyword>
<dbReference type="EnsemblMetazoa" id="ACHR002700-RA">
    <property type="protein sequence ID" value="ACHR002700-PA"/>
    <property type="gene ID" value="ACHR002700"/>
</dbReference>
<reference evidence="5" key="1">
    <citation type="submission" date="2013-03" db="EMBL/GenBank/DDBJ databases">
        <title>The Genome Sequence of Anopheles christyi ACHKN1017.</title>
        <authorList>
            <consortium name="The Broad Institute Genomics Platform"/>
            <person name="Neafsey D.E."/>
            <person name="Besansky N."/>
            <person name="Walker B."/>
            <person name="Young S.K."/>
            <person name="Zeng Q."/>
            <person name="Gargeya S."/>
            <person name="Fitzgerald M."/>
            <person name="Haas B."/>
            <person name="Abouelleil A."/>
            <person name="Allen A.W."/>
            <person name="Alvarado L."/>
            <person name="Arachchi H.M."/>
            <person name="Berlin A.M."/>
            <person name="Chapman S.B."/>
            <person name="Gainer-Dewar J."/>
            <person name="Goldberg J."/>
            <person name="Griggs A."/>
            <person name="Gujja S."/>
            <person name="Hansen M."/>
            <person name="Howarth C."/>
            <person name="Imamovic A."/>
            <person name="Ireland A."/>
            <person name="Larimer J."/>
            <person name="McCowan C."/>
            <person name="Murphy C."/>
            <person name="Pearson M."/>
            <person name="Poon T.W."/>
            <person name="Priest M."/>
            <person name="Roberts A."/>
            <person name="Saif S."/>
            <person name="Shea T."/>
            <person name="Sisk P."/>
            <person name="Sykes S."/>
            <person name="Wortman J."/>
            <person name="Nusbaum C."/>
            <person name="Birren B."/>
        </authorList>
    </citation>
    <scope>NUCLEOTIDE SEQUENCE [LARGE SCALE GENOMIC DNA]</scope>
    <source>
        <strain evidence="5">ACHKN1017</strain>
    </source>
</reference>
<organism evidence="4 5">
    <name type="scientific">Anopheles christyi</name>
    <dbReference type="NCBI Taxonomy" id="43041"/>
    <lineage>
        <taxon>Eukaryota</taxon>
        <taxon>Metazoa</taxon>
        <taxon>Ecdysozoa</taxon>
        <taxon>Arthropoda</taxon>
        <taxon>Hexapoda</taxon>
        <taxon>Insecta</taxon>
        <taxon>Pterygota</taxon>
        <taxon>Neoptera</taxon>
        <taxon>Endopterygota</taxon>
        <taxon>Diptera</taxon>
        <taxon>Nematocera</taxon>
        <taxon>Culicoidea</taxon>
        <taxon>Culicidae</taxon>
        <taxon>Anophelinae</taxon>
        <taxon>Anopheles</taxon>
    </lineage>
</organism>
<evidence type="ECO:0000256" key="2">
    <source>
        <dbReference type="ARBA" id="ARBA00023157"/>
    </source>
</evidence>
<keyword evidence="1" id="KW-0677">Repeat</keyword>
<dbReference type="AlphaFoldDB" id="A0A182JW18"/>
<dbReference type="Proteomes" id="UP000075881">
    <property type="component" value="Unassembled WGS sequence"/>
</dbReference>
<name>A0A182JW18_9DIPT</name>
<dbReference type="Gene3D" id="2.60.40.10">
    <property type="entry name" value="Immunoglobulins"/>
    <property type="match status" value="15"/>
</dbReference>
<evidence type="ECO:0000256" key="1">
    <source>
        <dbReference type="ARBA" id="ARBA00022737"/>
    </source>
</evidence>
<dbReference type="PROSITE" id="PS50835">
    <property type="entry name" value="IG_LIKE"/>
    <property type="match status" value="1"/>
</dbReference>
<dbReference type="STRING" id="43041.A0A182JW18"/>